<keyword evidence="2" id="KW-1185">Reference proteome</keyword>
<sequence>MSVIIKEVVKEVPEHFVPNTLYKSTEYAKNGNIYLIIGPGDSPRHVAAVRLAGSDAPRYSEDIIKACLVPFDGEVVIKND</sequence>
<gene>
    <name evidence="1" type="ORF">uav_135</name>
</gene>
<organism evidence="1 2">
    <name type="scientific">Pseudomonas phage UAVern</name>
    <dbReference type="NCBI Taxonomy" id="2856997"/>
    <lineage>
        <taxon>Viruses</taxon>
        <taxon>Duplodnaviria</taxon>
        <taxon>Heunggongvirae</taxon>
        <taxon>Uroviricota</taxon>
        <taxon>Caudoviricetes</taxon>
        <taxon>Vandenendeviridae</taxon>
        <taxon>Gorskivirinae</taxon>
        <taxon>Uavernvirus</taxon>
        <taxon>Uavernvirus uavern</taxon>
    </lineage>
</organism>
<accession>A0A975UV08</accession>
<proteinExistence type="predicted"/>
<evidence type="ECO:0000313" key="2">
    <source>
        <dbReference type="Proteomes" id="UP001058093"/>
    </source>
</evidence>
<protein>
    <submittedName>
        <fullName evidence="1">Uncharacterized protein</fullName>
    </submittedName>
</protein>
<evidence type="ECO:0000313" key="1">
    <source>
        <dbReference type="EMBL" id="QYW06666.1"/>
    </source>
</evidence>
<reference evidence="1" key="1">
    <citation type="submission" date="2021-07" db="EMBL/GenBank/DDBJ databases">
        <title>Complete genome sequence and phylogenomic analysis of the two lytic bacteriophage isolated from terrestrial biotopes of Antarctica.</title>
        <authorList>
            <person name="Holovan V."/>
            <person name="Rabalski L."/>
            <person name="Zlatohurska M."/>
            <person name="Andriichuk O."/>
            <person name="Budzanivska I."/>
            <person name="Shevchenko O."/>
            <person name="Gupalo A."/>
        </authorList>
    </citation>
    <scope>NUCLEOTIDE SEQUENCE</scope>
</reference>
<dbReference type="Proteomes" id="UP001058093">
    <property type="component" value="Segment"/>
</dbReference>
<name>A0A975UV08_9CAUD</name>
<dbReference type="EMBL" id="MZ605293">
    <property type="protein sequence ID" value="QYW06666.1"/>
    <property type="molecule type" value="Genomic_DNA"/>
</dbReference>